<name>A0A3B0YBY4_9ZZZZ</name>
<organism evidence="1">
    <name type="scientific">hydrothermal vent metagenome</name>
    <dbReference type="NCBI Taxonomy" id="652676"/>
    <lineage>
        <taxon>unclassified sequences</taxon>
        <taxon>metagenomes</taxon>
        <taxon>ecological metagenomes</taxon>
    </lineage>
</organism>
<reference evidence="1" key="1">
    <citation type="submission" date="2018-06" db="EMBL/GenBank/DDBJ databases">
        <authorList>
            <person name="Zhirakovskaya E."/>
        </authorList>
    </citation>
    <scope>NUCLEOTIDE SEQUENCE</scope>
</reference>
<dbReference type="AlphaFoldDB" id="A0A3B0YBY4"/>
<protein>
    <submittedName>
        <fullName evidence="1">Uncharacterized protein</fullName>
    </submittedName>
</protein>
<evidence type="ECO:0000313" key="1">
    <source>
        <dbReference type="EMBL" id="VAW78378.1"/>
    </source>
</evidence>
<sequence length="36" mass="4186">MNRERIDFGKGKRLLVKGGKLDTQYQITVPKEFYGV</sequence>
<dbReference type="EMBL" id="UOFM01000260">
    <property type="protein sequence ID" value="VAW78378.1"/>
    <property type="molecule type" value="Genomic_DNA"/>
</dbReference>
<accession>A0A3B0YBY4</accession>
<proteinExistence type="predicted"/>
<gene>
    <name evidence="1" type="ORF">MNBD_GAMMA14-1183</name>
</gene>